<protein>
    <submittedName>
        <fullName evidence="1">Uncharacterized protein</fullName>
    </submittedName>
</protein>
<evidence type="ECO:0000313" key="2">
    <source>
        <dbReference type="Proteomes" id="UP000790377"/>
    </source>
</evidence>
<accession>A0ACB8AS00</accession>
<dbReference type="Proteomes" id="UP000790377">
    <property type="component" value="Unassembled WGS sequence"/>
</dbReference>
<sequence length="481" mass="51747">MSAHWNVTLNDTSPVISYYPYYDGFGLTNGWQIWYSESGFNTEYAYPGNGYSAHITSLPGANMTLQFYGTGIELIGSANCTYDITLDNMIPGNVNPAGDLLYTNSGLSEGNHTITLIAQPDQSTQQLAFERAIIINNLSNGQQLPQEITYGNTDTSFLNYAGNWSTATDSHIPNGTYHYTATMGSSVSMSFSGSIAVGIQGIANWGNWQYLVSLNGDQQVLNSSSYWFIPDTTLYYQGGLDPTQAYTLNITDSSEDGDKFSLNSVVLYQTSSPMSPGSSAGPGSNNPTGSTSGAGNHKNNAVIIGPVVGAVAVVAAIVAFLWWRSRVARKASEVANRGQFDLLEGELTLNESSTPFSTFAAQNPSRSRSEKILLGPLGGHPRSYGRDSSEVELIELTSPSSAYIDQQRMIAPAISPSTTSVRRLPTTARSDSSSSQLGHNSGQQPNVQLPDSEVDRILEIIAARIDHPSNVHPISPPEYRG</sequence>
<keyword evidence="2" id="KW-1185">Reference proteome</keyword>
<evidence type="ECO:0000313" key="1">
    <source>
        <dbReference type="EMBL" id="KAH7915724.1"/>
    </source>
</evidence>
<dbReference type="EMBL" id="MU267597">
    <property type="protein sequence ID" value="KAH7915724.1"/>
    <property type="molecule type" value="Genomic_DNA"/>
</dbReference>
<name>A0ACB8AS00_9AGAM</name>
<reference evidence="1" key="1">
    <citation type="journal article" date="2021" name="New Phytol.">
        <title>Evolutionary innovations through gain and loss of genes in the ectomycorrhizal Boletales.</title>
        <authorList>
            <person name="Wu G."/>
            <person name="Miyauchi S."/>
            <person name="Morin E."/>
            <person name="Kuo A."/>
            <person name="Drula E."/>
            <person name="Varga T."/>
            <person name="Kohler A."/>
            <person name="Feng B."/>
            <person name="Cao Y."/>
            <person name="Lipzen A."/>
            <person name="Daum C."/>
            <person name="Hundley H."/>
            <person name="Pangilinan J."/>
            <person name="Johnson J."/>
            <person name="Barry K."/>
            <person name="LaButti K."/>
            <person name="Ng V."/>
            <person name="Ahrendt S."/>
            <person name="Min B."/>
            <person name="Choi I.G."/>
            <person name="Park H."/>
            <person name="Plett J.M."/>
            <person name="Magnuson J."/>
            <person name="Spatafora J.W."/>
            <person name="Nagy L.G."/>
            <person name="Henrissat B."/>
            <person name="Grigoriev I.V."/>
            <person name="Yang Z.L."/>
            <person name="Xu J."/>
            <person name="Martin F.M."/>
        </authorList>
    </citation>
    <scope>NUCLEOTIDE SEQUENCE</scope>
    <source>
        <strain evidence="1">ATCC 28755</strain>
    </source>
</reference>
<comment type="caution">
    <text evidence="1">The sequence shown here is derived from an EMBL/GenBank/DDBJ whole genome shotgun (WGS) entry which is preliminary data.</text>
</comment>
<proteinExistence type="predicted"/>
<gene>
    <name evidence="1" type="ORF">BJ138DRAFT_917311</name>
</gene>
<organism evidence="1 2">
    <name type="scientific">Hygrophoropsis aurantiaca</name>
    <dbReference type="NCBI Taxonomy" id="72124"/>
    <lineage>
        <taxon>Eukaryota</taxon>
        <taxon>Fungi</taxon>
        <taxon>Dikarya</taxon>
        <taxon>Basidiomycota</taxon>
        <taxon>Agaricomycotina</taxon>
        <taxon>Agaricomycetes</taxon>
        <taxon>Agaricomycetidae</taxon>
        <taxon>Boletales</taxon>
        <taxon>Coniophorineae</taxon>
        <taxon>Hygrophoropsidaceae</taxon>
        <taxon>Hygrophoropsis</taxon>
    </lineage>
</organism>